<proteinExistence type="predicted"/>
<dbReference type="GO" id="GO:2001222">
    <property type="term" value="P:regulation of neuron migration"/>
    <property type="evidence" value="ECO:0007669"/>
    <property type="project" value="InterPro"/>
</dbReference>
<dbReference type="PANTHER" id="PTHR32061">
    <property type="entry name" value="NMDA RECEPTOR SYNAPTONUCLEAR SIGNALING AND NEURONAL MIGRATION FACTOR"/>
    <property type="match status" value="1"/>
</dbReference>
<organism evidence="2 3">
    <name type="scientific">Aldrovandia affinis</name>
    <dbReference type="NCBI Taxonomy" id="143900"/>
    <lineage>
        <taxon>Eukaryota</taxon>
        <taxon>Metazoa</taxon>
        <taxon>Chordata</taxon>
        <taxon>Craniata</taxon>
        <taxon>Vertebrata</taxon>
        <taxon>Euteleostomi</taxon>
        <taxon>Actinopterygii</taxon>
        <taxon>Neopterygii</taxon>
        <taxon>Teleostei</taxon>
        <taxon>Notacanthiformes</taxon>
        <taxon>Halosauridae</taxon>
        <taxon>Aldrovandia</taxon>
    </lineage>
</organism>
<protein>
    <recommendedName>
        <fullName evidence="4">NMDA receptor synaptonuclear signaling and neuronal migration factor-like</fullName>
    </recommendedName>
</protein>
<name>A0AAD7WG48_9TELE</name>
<feature type="compositionally biased region" description="Gly residues" evidence="1">
    <location>
        <begin position="217"/>
        <end position="230"/>
    </location>
</feature>
<accession>A0AAD7WG48</accession>
<dbReference type="AlphaFoldDB" id="A0AAD7WG48"/>
<dbReference type="GO" id="GO:0048168">
    <property type="term" value="P:regulation of neuronal synaptic plasticity"/>
    <property type="evidence" value="ECO:0007669"/>
    <property type="project" value="InterPro"/>
</dbReference>
<evidence type="ECO:0008006" key="4">
    <source>
        <dbReference type="Google" id="ProtNLM"/>
    </source>
</evidence>
<evidence type="ECO:0000256" key="1">
    <source>
        <dbReference type="SAM" id="MobiDB-lite"/>
    </source>
</evidence>
<evidence type="ECO:0000313" key="2">
    <source>
        <dbReference type="EMBL" id="KAJ8395861.1"/>
    </source>
</evidence>
<feature type="compositionally biased region" description="Basic residues" evidence="1">
    <location>
        <begin position="231"/>
        <end position="259"/>
    </location>
</feature>
<comment type="caution">
    <text evidence="2">The sequence shown here is derived from an EMBL/GenBank/DDBJ whole genome shotgun (WGS) entry which is preliminary data.</text>
</comment>
<sequence>MGAAVSKRKNLRNDAISSVAAKVSEQGSLAPQRCWKQPRPCLGSVRRDCARMPTCSYSSGREMAAAGRARLGYTGACVAARAFGEYLSHTHPENRNGSDHLLSDTFIGQDSDSPDNGRPEPNSLHPPHPASPPPVSEPGVSCPLQAPQSERHLSLVCCSPGEGPQQRGGVYTITGKGGMLGGRGSKESLELEVLKTGREQKQGPLPPPSSTSSSSPPGGGAGAGAGAGPGGHHHGGHHHGNHHHGSHQHVRHHHHHHGHQPSQPLQSSVSAHNIRGWGEADGKEGGSREDCSLGCEACGGGATSQSQRSRWTWKAPRGTQTMA</sequence>
<feature type="compositionally biased region" description="Pro residues" evidence="1">
    <location>
        <begin position="124"/>
        <end position="136"/>
    </location>
</feature>
<keyword evidence="3" id="KW-1185">Reference proteome</keyword>
<feature type="region of interest" description="Disordered" evidence="1">
    <location>
        <begin position="197"/>
        <end position="323"/>
    </location>
</feature>
<gene>
    <name evidence="2" type="ORF">AAFF_G00027440</name>
</gene>
<evidence type="ECO:0000313" key="3">
    <source>
        <dbReference type="Proteomes" id="UP001221898"/>
    </source>
</evidence>
<feature type="region of interest" description="Disordered" evidence="1">
    <location>
        <begin position="94"/>
        <end position="184"/>
    </location>
</feature>
<feature type="compositionally biased region" description="Basic and acidic residues" evidence="1">
    <location>
        <begin position="278"/>
        <end position="291"/>
    </location>
</feature>
<reference evidence="2" key="1">
    <citation type="journal article" date="2023" name="Science">
        <title>Genome structures resolve the early diversification of teleost fishes.</title>
        <authorList>
            <person name="Parey E."/>
            <person name="Louis A."/>
            <person name="Montfort J."/>
            <person name="Bouchez O."/>
            <person name="Roques C."/>
            <person name="Iampietro C."/>
            <person name="Lluch J."/>
            <person name="Castinel A."/>
            <person name="Donnadieu C."/>
            <person name="Desvignes T."/>
            <person name="Floi Bucao C."/>
            <person name="Jouanno E."/>
            <person name="Wen M."/>
            <person name="Mejri S."/>
            <person name="Dirks R."/>
            <person name="Jansen H."/>
            <person name="Henkel C."/>
            <person name="Chen W.J."/>
            <person name="Zahm M."/>
            <person name="Cabau C."/>
            <person name="Klopp C."/>
            <person name="Thompson A.W."/>
            <person name="Robinson-Rechavi M."/>
            <person name="Braasch I."/>
            <person name="Lecointre G."/>
            <person name="Bobe J."/>
            <person name="Postlethwait J.H."/>
            <person name="Berthelot C."/>
            <person name="Roest Crollius H."/>
            <person name="Guiguen Y."/>
        </authorList>
    </citation>
    <scope>NUCLEOTIDE SEQUENCE</scope>
    <source>
        <strain evidence="2">NC1722</strain>
    </source>
</reference>
<dbReference type="InterPro" id="IPR033374">
    <property type="entry name" value="NSMF"/>
</dbReference>
<dbReference type="Proteomes" id="UP001221898">
    <property type="component" value="Unassembled WGS sequence"/>
</dbReference>
<dbReference type="EMBL" id="JAINUG010000112">
    <property type="protein sequence ID" value="KAJ8395861.1"/>
    <property type="molecule type" value="Genomic_DNA"/>
</dbReference>